<name>A0ABR2MS39_9ASPA</name>
<organism evidence="2 3">
    <name type="scientific">Platanthera guangdongensis</name>
    <dbReference type="NCBI Taxonomy" id="2320717"/>
    <lineage>
        <taxon>Eukaryota</taxon>
        <taxon>Viridiplantae</taxon>
        <taxon>Streptophyta</taxon>
        <taxon>Embryophyta</taxon>
        <taxon>Tracheophyta</taxon>
        <taxon>Spermatophyta</taxon>
        <taxon>Magnoliopsida</taxon>
        <taxon>Liliopsida</taxon>
        <taxon>Asparagales</taxon>
        <taxon>Orchidaceae</taxon>
        <taxon>Orchidoideae</taxon>
        <taxon>Orchideae</taxon>
        <taxon>Orchidinae</taxon>
        <taxon>Platanthera</taxon>
    </lineage>
</organism>
<sequence length="129" mass="14246">MVAPQLEVLAHPSIRGFLSHCGWNSCLEAMRSGVPILAWPMHSDQPANAFLVTEVLLTGIPTKKGTTEEELVTAETVRESLERLMAGGDEGKDLRRRAREMGEKLRAAVKKGGSSKQDFDAFLDRIMRP</sequence>
<evidence type="ECO:0000256" key="1">
    <source>
        <dbReference type="ARBA" id="ARBA00022679"/>
    </source>
</evidence>
<keyword evidence="3" id="KW-1185">Reference proteome</keyword>
<protein>
    <submittedName>
        <fullName evidence="2">Zeatin O-glucosyltransferase</fullName>
    </submittedName>
</protein>
<dbReference type="PANTHER" id="PTHR48045:SF31">
    <property type="entry name" value="UDP-GLYCOSYLTRANSFERASE 76B1-LIKE"/>
    <property type="match status" value="1"/>
</dbReference>
<accession>A0ABR2MS39</accession>
<dbReference type="Pfam" id="PF00201">
    <property type="entry name" value="UDPGT"/>
    <property type="match status" value="1"/>
</dbReference>
<dbReference type="InterPro" id="IPR002213">
    <property type="entry name" value="UDP_glucos_trans"/>
</dbReference>
<proteinExistence type="predicted"/>
<dbReference type="Proteomes" id="UP001412067">
    <property type="component" value="Unassembled WGS sequence"/>
</dbReference>
<evidence type="ECO:0000313" key="3">
    <source>
        <dbReference type="Proteomes" id="UP001412067"/>
    </source>
</evidence>
<dbReference type="EMBL" id="JBBWWR010000005">
    <property type="protein sequence ID" value="KAK8965768.1"/>
    <property type="molecule type" value="Genomic_DNA"/>
</dbReference>
<dbReference type="SUPFAM" id="SSF53756">
    <property type="entry name" value="UDP-Glycosyltransferase/glycogen phosphorylase"/>
    <property type="match status" value="1"/>
</dbReference>
<dbReference type="PANTHER" id="PTHR48045">
    <property type="entry name" value="UDP-GLYCOSYLTRANSFERASE 72B1"/>
    <property type="match status" value="1"/>
</dbReference>
<evidence type="ECO:0000313" key="2">
    <source>
        <dbReference type="EMBL" id="KAK8965768.1"/>
    </source>
</evidence>
<reference evidence="2 3" key="1">
    <citation type="journal article" date="2022" name="Nat. Plants">
        <title>Genomes of leafy and leafless Platanthera orchids illuminate the evolution of mycoheterotrophy.</title>
        <authorList>
            <person name="Li M.H."/>
            <person name="Liu K.W."/>
            <person name="Li Z."/>
            <person name="Lu H.C."/>
            <person name="Ye Q.L."/>
            <person name="Zhang D."/>
            <person name="Wang J.Y."/>
            <person name="Li Y.F."/>
            <person name="Zhong Z.M."/>
            <person name="Liu X."/>
            <person name="Yu X."/>
            <person name="Liu D.K."/>
            <person name="Tu X.D."/>
            <person name="Liu B."/>
            <person name="Hao Y."/>
            <person name="Liao X.Y."/>
            <person name="Jiang Y.T."/>
            <person name="Sun W.H."/>
            <person name="Chen J."/>
            <person name="Chen Y.Q."/>
            <person name="Ai Y."/>
            <person name="Zhai J.W."/>
            <person name="Wu S.S."/>
            <person name="Zhou Z."/>
            <person name="Hsiao Y.Y."/>
            <person name="Wu W.L."/>
            <person name="Chen Y.Y."/>
            <person name="Lin Y.F."/>
            <person name="Hsu J.L."/>
            <person name="Li C.Y."/>
            <person name="Wang Z.W."/>
            <person name="Zhao X."/>
            <person name="Zhong W.Y."/>
            <person name="Ma X.K."/>
            <person name="Ma L."/>
            <person name="Huang J."/>
            <person name="Chen G.Z."/>
            <person name="Huang M.Z."/>
            <person name="Huang L."/>
            <person name="Peng D.H."/>
            <person name="Luo Y.B."/>
            <person name="Zou S.Q."/>
            <person name="Chen S.P."/>
            <person name="Lan S."/>
            <person name="Tsai W.C."/>
            <person name="Van de Peer Y."/>
            <person name="Liu Z.J."/>
        </authorList>
    </citation>
    <scope>NUCLEOTIDE SEQUENCE [LARGE SCALE GENOMIC DNA]</scope>
    <source>
        <strain evidence="2">Lor288</strain>
    </source>
</reference>
<dbReference type="CDD" id="cd03784">
    <property type="entry name" value="GT1_Gtf-like"/>
    <property type="match status" value="1"/>
</dbReference>
<comment type="caution">
    <text evidence="2">The sequence shown here is derived from an EMBL/GenBank/DDBJ whole genome shotgun (WGS) entry which is preliminary data.</text>
</comment>
<dbReference type="Gene3D" id="3.40.50.2000">
    <property type="entry name" value="Glycogen Phosphorylase B"/>
    <property type="match status" value="1"/>
</dbReference>
<keyword evidence="1" id="KW-0808">Transferase</keyword>
<gene>
    <name evidence="2" type="primary">ZOG1</name>
    <name evidence="2" type="ORF">KSP40_PGU002114</name>
</gene>